<evidence type="ECO:0000256" key="4">
    <source>
        <dbReference type="ARBA" id="ARBA00022827"/>
    </source>
</evidence>
<dbReference type="Pfam" id="PF02770">
    <property type="entry name" value="Acyl-CoA_dh_M"/>
    <property type="match status" value="1"/>
</dbReference>
<dbReference type="PANTHER" id="PTHR43188:SF1">
    <property type="entry name" value="ACYL-COA DEHYDROGENASE"/>
    <property type="match status" value="1"/>
</dbReference>
<organism evidence="9 10">
    <name type="scientific">Isoptericola haloaureus</name>
    <dbReference type="NCBI Taxonomy" id="1542902"/>
    <lineage>
        <taxon>Bacteria</taxon>
        <taxon>Bacillati</taxon>
        <taxon>Actinomycetota</taxon>
        <taxon>Actinomycetes</taxon>
        <taxon>Micrococcales</taxon>
        <taxon>Promicromonosporaceae</taxon>
        <taxon>Isoptericola</taxon>
    </lineage>
</organism>
<evidence type="ECO:0000256" key="5">
    <source>
        <dbReference type="RuleBase" id="RU362125"/>
    </source>
</evidence>
<comment type="cofactor">
    <cofactor evidence="1 5">
        <name>FAD</name>
        <dbReference type="ChEBI" id="CHEBI:57692"/>
    </cofactor>
</comment>
<reference evidence="9" key="1">
    <citation type="journal article" date="2024" name="Antonie Van Leeuwenhoek">
        <title>Isoptericola haloaureus sp. nov., a dimorphic actinobacterium isolated from mangrove sediments of southeast India, implicating biosaline agricultural significance through nitrogen fixation and salt tolerance genes.</title>
        <authorList>
            <person name="Prathaban M."/>
            <person name="Prathiviraj R."/>
            <person name="Ravichandran M."/>
            <person name="Natarajan S.D."/>
            <person name="Sobanaa M."/>
            <person name="Hari Krishna Kumar S."/>
            <person name="Chandrasekar V."/>
            <person name="Selvin J."/>
        </authorList>
    </citation>
    <scope>NUCLEOTIDE SEQUENCE</scope>
    <source>
        <strain evidence="9">MP1014</strain>
    </source>
</reference>
<dbReference type="Gene3D" id="1.10.540.10">
    <property type="entry name" value="Acyl-CoA dehydrogenase/oxidase, N-terminal domain"/>
    <property type="match status" value="1"/>
</dbReference>
<keyword evidence="10" id="KW-1185">Reference proteome</keyword>
<keyword evidence="4 5" id="KW-0274">FAD</keyword>
<accession>A0ABU7Z5G5</accession>
<evidence type="ECO:0000313" key="10">
    <source>
        <dbReference type="Proteomes" id="UP001310387"/>
    </source>
</evidence>
<feature type="domain" description="Acyl-CoA oxidase/dehydrogenase middle" evidence="7">
    <location>
        <begin position="149"/>
        <end position="253"/>
    </location>
</feature>
<dbReference type="InterPro" id="IPR037069">
    <property type="entry name" value="AcylCoA_DH/ox_N_sf"/>
</dbReference>
<keyword evidence="5" id="KW-0560">Oxidoreductase</keyword>
<comment type="similarity">
    <text evidence="2 5">Belongs to the acyl-CoA dehydrogenase family.</text>
</comment>
<dbReference type="PANTHER" id="PTHR43188">
    <property type="entry name" value="ACYL-COENZYME A OXIDASE"/>
    <property type="match status" value="1"/>
</dbReference>
<proteinExistence type="inferred from homology"/>
<dbReference type="Pfam" id="PF00441">
    <property type="entry name" value="Acyl-CoA_dh_1"/>
    <property type="match status" value="1"/>
</dbReference>
<dbReference type="InterPro" id="IPR036250">
    <property type="entry name" value="AcylCo_DH-like_C"/>
</dbReference>
<evidence type="ECO:0000256" key="1">
    <source>
        <dbReference type="ARBA" id="ARBA00001974"/>
    </source>
</evidence>
<keyword evidence="3 5" id="KW-0285">Flavoprotein</keyword>
<protein>
    <submittedName>
        <fullName evidence="9">Acyl-CoA dehydrogenase family protein</fullName>
    </submittedName>
</protein>
<evidence type="ECO:0000313" key="9">
    <source>
        <dbReference type="EMBL" id="MEG3614724.1"/>
    </source>
</evidence>
<evidence type="ECO:0000259" key="6">
    <source>
        <dbReference type="Pfam" id="PF00441"/>
    </source>
</evidence>
<dbReference type="InterPro" id="IPR045008">
    <property type="entry name" value="ACX4-like"/>
</dbReference>
<feature type="domain" description="Acyl-CoA dehydrogenase/oxidase C-terminal" evidence="6">
    <location>
        <begin position="271"/>
        <end position="412"/>
    </location>
</feature>
<dbReference type="InterPro" id="IPR013786">
    <property type="entry name" value="AcylCoA_DH/ox_N"/>
</dbReference>
<evidence type="ECO:0000256" key="2">
    <source>
        <dbReference type="ARBA" id="ARBA00009347"/>
    </source>
</evidence>
<feature type="domain" description="Acyl-CoA dehydrogenase/oxidase N-terminal" evidence="8">
    <location>
        <begin position="36"/>
        <end position="145"/>
    </location>
</feature>
<dbReference type="Gene3D" id="2.40.110.10">
    <property type="entry name" value="Butyryl-CoA Dehydrogenase, subunit A, domain 2"/>
    <property type="match status" value="1"/>
</dbReference>
<dbReference type="Proteomes" id="UP001310387">
    <property type="component" value="Unassembled WGS sequence"/>
</dbReference>
<reference evidence="9" key="2">
    <citation type="submission" date="2024-02" db="EMBL/GenBank/DDBJ databases">
        <authorList>
            <person name="Prathaban M."/>
            <person name="Mythili R."/>
            <person name="Sharmila Devi N."/>
            <person name="Sobanaa M."/>
            <person name="Prathiviraj R."/>
            <person name="Selvin J."/>
        </authorList>
    </citation>
    <scope>NUCLEOTIDE SEQUENCE</scope>
    <source>
        <strain evidence="9">MP1014</strain>
    </source>
</reference>
<evidence type="ECO:0000259" key="8">
    <source>
        <dbReference type="Pfam" id="PF02771"/>
    </source>
</evidence>
<comment type="caution">
    <text evidence="9">The sequence shown here is derived from an EMBL/GenBank/DDBJ whole genome shotgun (WGS) entry which is preliminary data.</text>
</comment>
<dbReference type="InterPro" id="IPR009100">
    <property type="entry name" value="AcylCoA_DH/oxidase_NM_dom_sf"/>
</dbReference>
<dbReference type="InterPro" id="IPR006091">
    <property type="entry name" value="Acyl-CoA_Oxase/DH_mid-dom"/>
</dbReference>
<evidence type="ECO:0000256" key="3">
    <source>
        <dbReference type="ARBA" id="ARBA00022630"/>
    </source>
</evidence>
<sequence length="419" mass="44809">MSRPAPTQIGVTAPDYDLSAPSDVDYARAFADVAPEVREHQLRARRFVQDEVLPVIDGYWERAEVPFDLVKKLAEHDLLRDGVDVAGRPTVSLMAEGLASMEISRGDGSVATICGVQGGLALRSIVMHGSPEQVEQYAEPMARGEILGAFALTEPTHGSDSVSLETTARRTVRDGVEGYVLDGEKKWIGFGSCGDITVVWARLVDSAEGAGDGDGQVHGFIVPQDAPGYTGTTIEGKMSLRAIWQAHIELDDVFVPADAALPGATSFKATSAVLFATRLTVAWSAVGHAVACYEAALAYSTQRVQFGKPLAARQMVQERLTRMLSTVTQMQLLVGRLTELAEAGELTGEQASLAKYTCTRGAREVASIARDMLGGNGILLGNRVARHFADIEALHTYEGTESMNALIIGRDLTGISSFA</sequence>
<gene>
    <name evidence="9" type="ORF">V5O49_06260</name>
</gene>
<evidence type="ECO:0000259" key="7">
    <source>
        <dbReference type="Pfam" id="PF02770"/>
    </source>
</evidence>
<dbReference type="InterPro" id="IPR046373">
    <property type="entry name" value="Acyl-CoA_Oxase/DH_mid-dom_sf"/>
</dbReference>
<dbReference type="EMBL" id="JBAGLP010000116">
    <property type="protein sequence ID" value="MEG3614724.1"/>
    <property type="molecule type" value="Genomic_DNA"/>
</dbReference>
<dbReference type="RefSeq" id="WP_332901482.1">
    <property type="nucleotide sequence ID" value="NZ_JBAGLP010000116.1"/>
</dbReference>
<dbReference type="Pfam" id="PF02771">
    <property type="entry name" value="Acyl-CoA_dh_N"/>
    <property type="match status" value="1"/>
</dbReference>
<dbReference type="Gene3D" id="1.20.140.10">
    <property type="entry name" value="Butyryl-CoA Dehydrogenase, subunit A, domain 3"/>
    <property type="match status" value="1"/>
</dbReference>
<dbReference type="InterPro" id="IPR009075">
    <property type="entry name" value="AcylCo_DH/oxidase_C"/>
</dbReference>
<dbReference type="SUPFAM" id="SSF47203">
    <property type="entry name" value="Acyl-CoA dehydrogenase C-terminal domain-like"/>
    <property type="match status" value="1"/>
</dbReference>
<name>A0ABU7Z5G5_9MICO</name>
<dbReference type="SUPFAM" id="SSF56645">
    <property type="entry name" value="Acyl-CoA dehydrogenase NM domain-like"/>
    <property type="match status" value="1"/>
</dbReference>